<sequence>MNEHKCINVGDTVTGICTTMEADAQGVKCENMKTTKITPIPSSFTSVFGTLSTTNTVMANWSTAMWQNVCEQSGANVGIGSV</sequence>
<organism evidence="2 3">
    <name type="scientific">Parelaphostrongylus tenuis</name>
    <name type="common">Meningeal worm</name>
    <dbReference type="NCBI Taxonomy" id="148309"/>
    <lineage>
        <taxon>Eukaryota</taxon>
        <taxon>Metazoa</taxon>
        <taxon>Ecdysozoa</taxon>
        <taxon>Nematoda</taxon>
        <taxon>Chromadorea</taxon>
        <taxon>Rhabditida</taxon>
        <taxon>Rhabditina</taxon>
        <taxon>Rhabditomorpha</taxon>
        <taxon>Strongyloidea</taxon>
        <taxon>Metastrongylidae</taxon>
        <taxon>Parelaphostrongylus</taxon>
    </lineage>
</organism>
<dbReference type="AlphaFoldDB" id="A0AAD5MYW9"/>
<reference evidence="2" key="1">
    <citation type="submission" date="2021-06" db="EMBL/GenBank/DDBJ databases">
        <title>Parelaphostrongylus tenuis whole genome reference sequence.</title>
        <authorList>
            <person name="Garwood T.J."/>
            <person name="Larsen P.A."/>
            <person name="Fountain-Jones N.M."/>
            <person name="Garbe J.R."/>
            <person name="Macchietto M.G."/>
            <person name="Kania S.A."/>
            <person name="Gerhold R.W."/>
            <person name="Richards J.E."/>
            <person name="Wolf T.M."/>
        </authorList>
    </citation>
    <scope>NUCLEOTIDE SEQUENCE</scope>
    <source>
        <strain evidence="2">MNPRO001-30</strain>
        <tissue evidence="2">Meninges</tissue>
    </source>
</reference>
<evidence type="ECO:0000313" key="1">
    <source>
        <dbReference type="EMBL" id="KAJ1348306.1"/>
    </source>
</evidence>
<dbReference type="EMBL" id="JAHQIW010000477">
    <property type="protein sequence ID" value="KAJ1348306.1"/>
    <property type="molecule type" value="Genomic_DNA"/>
</dbReference>
<accession>A0AAD5MYW9</accession>
<dbReference type="Proteomes" id="UP001196413">
    <property type="component" value="Unassembled WGS sequence"/>
</dbReference>
<keyword evidence="3" id="KW-1185">Reference proteome</keyword>
<gene>
    <name evidence="1" type="ORF">KIN20_003577</name>
    <name evidence="2" type="ORF">KIN20_014312</name>
</gene>
<evidence type="ECO:0000313" key="3">
    <source>
        <dbReference type="Proteomes" id="UP001196413"/>
    </source>
</evidence>
<comment type="caution">
    <text evidence="2">The sequence shown here is derived from an EMBL/GenBank/DDBJ whole genome shotgun (WGS) entry which is preliminary data.</text>
</comment>
<evidence type="ECO:0000313" key="2">
    <source>
        <dbReference type="EMBL" id="KAJ1356581.1"/>
    </source>
</evidence>
<dbReference type="EMBL" id="JAHQIW010002844">
    <property type="protein sequence ID" value="KAJ1356581.1"/>
    <property type="molecule type" value="Genomic_DNA"/>
</dbReference>
<proteinExistence type="predicted"/>
<name>A0AAD5MYW9_PARTN</name>
<protein>
    <submittedName>
        <fullName evidence="2">Uncharacterized protein</fullName>
    </submittedName>
</protein>